<keyword evidence="10 13" id="KW-0560">Oxidoreductase</keyword>
<evidence type="ECO:0000256" key="1">
    <source>
        <dbReference type="ARBA" id="ARBA00001974"/>
    </source>
</evidence>
<comment type="similarity">
    <text evidence="4 13">Belongs to the acyl-CoA dehydrogenase family.</text>
</comment>
<evidence type="ECO:0000256" key="10">
    <source>
        <dbReference type="ARBA" id="ARBA00023002"/>
    </source>
</evidence>
<feature type="transmembrane region" description="Helical" evidence="15">
    <location>
        <begin position="69"/>
        <end position="91"/>
    </location>
</feature>
<reference evidence="19 20" key="1">
    <citation type="journal article" date="2024" name="Commun. Biol.">
        <title>Comparative genomic analysis of thermophilic fungi reveals convergent evolutionary adaptations and gene losses.</title>
        <authorList>
            <person name="Steindorff A.S."/>
            <person name="Aguilar-Pontes M.V."/>
            <person name="Robinson A.J."/>
            <person name="Andreopoulos B."/>
            <person name="LaButti K."/>
            <person name="Kuo A."/>
            <person name="Mondo S."/>
            <person name="Riley R."/>
            <person name="Otillar R."/>
            <person name="Haridas S."/>
            <person name="Lipzen A."/>
            <person name="Grimwood J."/>
            <person name="Schmutz J."/>
            <person name="Clum A."/>
            <person name="Reid I.D."/>
            <person name="Moisan M.C."/>
            <person name="Butler G."/>
            <person name="Nguyen T.T.M."/>
            <person name="Dewar K."/>
            <person name="Conant G."/>
            <person name="Drula E."/>
            <person name="Henrissat B."/>
            <person name="Hansel C."/>
            <person name="Singer S."/>
            <person name="Hutchinson M.I."/>
            <person name="de Vries R.P."/>
            <person name="Natvig D.O."/>
            <person name="Powell A.J."/>
            <person name="Tsang A."/>
            <person name="Grigoriev I.V."/>
        </authorList>
    </citation>
    <scope>NUCLEOTIDE SEQUENCE [LARGE SCALE GENOMIC DNA]</scope>
    <source>
        <strain evidence="19 20">CBS 620.91</strain>
    </source>
</reference>
<feature type="domain" description="Acyl-CoA dehydrogenase/oxidase N-terminal" evidence="18">
    <location>
        <begin position="221"/>
        <end position="331"/>
    </location>
</feature>
<evidence type="ECO:0000256" key="5">
    <source>
        <dbReference type="ARBA" id="ARBA00022630"/>
    </source>
</evidence>
<evidence type="ECO:0000256" key="6">
    <source>
        <dbReference type="ARBA" id="ARBA00022692"/>
    </source>
</evidence>
<dbReference type="SUPFAM" id="SSF47203">
    <property type="entry name" value="Acyl-CoA dehydrogenase C-terminal domain-like"/>
    <property type="match status" value="1"/>
</dbReference>
<keyword evidence="5 13" id="KW-0285">Flavoprotein</keyword>
<keyword evidence="8" id="KW-0809">Transit peptide</keyword>
<evidence type="ECO:0000256" key="3">
    <source>
        <dbReference type="ARBA" id="ARBA00004305"/>
    </source>
</evidence>
<evidence type="ECO:0000256" key="2">
    <source>
        <dbReference type="ARBA" id="ARBA00004141"/>
    </source>
</evidence>
<dbReference type="InterPro" id="IPR019185">
    <property type="entry name" value="Integral_membrane_SYS1-rel"/>
</dbReference>
<dbReference type="Pfam" id="PF02770">
    <property type="entry name" value="Acyl-CoA_dh_M"/>
    <property type="match status" value="1"/>
</dbReference>
<dbReference type="InterPro" id="IPR037069">
    <property type="entry name" value="AcylCoA_DH/ox_N_sf"/>
</dbReference>
<dbReference type="PANTHER" id="PTHR42807">
    <property type="entry name" value="GLUTARYL-COA DEHYDROGENASE, MITOCHONDRIAL"/>
    <property type="match status" value="1"/>
</dbReference>
<dbReference type="Gene3D" id="2.40.110.10">
    <property type="entry name" value="Butyryl-CoA Dehydrogenase, subunit A, domain 2"/>
    <property type="match status" value="1"/>
</dbReference>
<evidence type="ECO:0008006" key="21">
    <source>
        <dbReference type="Google" id="ProtNLM"/>
    </source>
</evidence>
<evidence type="ECO:0000259" key="17">
    <source>
        <dbReference type="Pfam" id="PF02770"/>
    </source>
</evidence>
<keyword evidence="11" id="KW-0496">Mitochondrion</keyword>
<evidence type="ECO:0000256" key="4">
    <source>
        <dbReference type="ARBA" id="ARBA00009347"/>
    </source>
</evidence>
<dbReference type="Pfam" id="PF00441">
    <property type="entry name" value="Acyl-CoA_dh_1"/>
    <property type="match status" value="1"/>
</dbReference>
<keyword evidence="7 13" id="KW-0274">FAD</keyword>
<dbReference type="InterPro" id="IPR052033">
    <property type="entry name" value="Glutaryl-CoA_DH_mitochondrial"/>
</dbReference>
<evidence type="ECO:0000256" key="8">
    <source>
        <dbReference type="ARBA" id="ARBA00022946"/>
    </source>
</evidence>
<keyword evidence="20" id="KW-1185">Reference proteome</keyword>
<feature type="domain" description="Acyl-CoA oxidase/dehydrogenase middle" evidence="17">
    <location>
        <begin position="336"/>
        <end position="434"/>
    </location>
</feature>
<dbReference type="InterPro" id="IPR013786">
    <property type="entry name" value="AcylCoA_DH/ox_N"/>
</dbReference>
<feature type="region of interest" description="Disordered" evidence="14">
    <location>
        <begin position="164"/>
        <end position="204"/>
    </location>
</feature>
<evidence type="ECO:0000313" key="19">
    <source>
        <dbReference type="EMBL" id="KAL1843596.1"/>
    </source>
</evidence>
<dbReference type="Pfam" id="PF09801">
    <property type="entry name" value="SYS1"/>
    <property type="match status" value="1"/>
</dbReference>
<keyword evidence="9 15" id="KW-1133">Transmembrane helix</keyword>
<dbReference type="InterPro" id="IPR009075">
    <property type="entry name" value="AcylCo_DH/oxidase_C"/>
</dbReference>
<evidence type="ECO:0000256" key="11">
    <source>
        <dbReference type="ARBA" id="ARBA00023128"/>
    </source>
</evidence>
<dbReference type="InterPro" id="IPR006091">
    <property type="entry name" value="Acyl-CoA_Oxase/DH_mid-dom"/>
</dbReference>
<evidence type="ECO:0000259" key="18">
    <source>
        <dbReference type="Pfam" id="PF02771"/>
    </source>
</evidence>
<keyword evidence="6 15" id="KW-0812">Transmembrane</keyword>
<dbReference type="PANTHER" id="PTHR42807:SF1">
    <property type="entry name" value="GLUTARYL-COA DEHYDROGENASE, MITOCHONDRIAL"/>
    <property type="match status" value="1"/>
</dbReference>
<dbReference type="InterPro" id="IPR009100">
    <property type="entry name" value="AcylCoA_DH/oxidase_NM_dom_sf"/>
</dbReference>
<evidence type="ECO:0000256" key="7">
    <source>
        <dbReference type="ARBA" id="ARBA00022827"/>
    </source>
</evidence>
<comment type="cofactor">
    <cofactor evidence="1 13">
        <name>FAD</name>
        <dbReference type="ChEBI" id="CHEBI:57692"/>
    </cofactor>
</comment>
<evidence type="ECO:0000256" key="9">
    <source>
        <dbReference type="ARBA" id="ARBA00022989"/>
    </source>
</evidence>
<dbReference type="InterPro" id="IPR036250">
    <property type="entry name" value="AcylCo_DH-like_C"/>
</dbReference>
<proteinExistence type="inferred from homology"/>
<dbReference type="Pfam" id="PF02771">
    <property type="entry name" value="Acyl-CoA_dh_N"/>
    <property type="match status" value="1"/>
</dbReference>
<dbReference type="EMBL" id="JAZGSY010000013">
    <property type="protein sequence ID" value="KAL1843596.1"/>
    <property type="molecule type" value="Genomic_DNA"/>
</dbReference>
<comment type="caution">
    <text evidence="19">The sequence shown here is derived from an EMBL/GenBank/DDBJ whole genome shotgun (WGS) entry which is preliminary data.</text>
</comment>
<dbReference type="InterPro" id="IPR046373">
    <property type="entry name" value="Acyl-CoA_Oxase/DH_mid-dom_sf"/>
</dbReference>
<dbReference type="Gene3D" id="1.20.140.10">
    <property type="entry name" value="Butyryl-CoA Dehydrogenase, subunit A, domain 3"/>
    <property type="match status" value="1"/>
</dbReference>
<feature type="transmembrane region" description="Helical" evidence="15">
    <location>
        <begin position="98"/>
        <end position="118"/>
    </location>
</feature>
<protein>
    <recommendedName>
        <fullName evidence="21">Glutaryl-CoA dehydrogenase</fullName>
    </recommendedName>
</protein>
<keyword evidence="12 15" id="KW-0472">Membrane</keyword>
<organism evidence="19 20">
    <name type="scientific">Humicola insolens</name>
    <name type="common">Soft-rot fungus</name>
    <dbReference type="NCBI Taxonomy" id="85995"/>
    <lineage>
        <taxon>Eukaryota</taxon>
        <taxon>Fungi</taxon>
        <taxon>Dikarya</taxon>
        <taxon>Ascomycota</taxon>
        <taxon>Pezizomycotina</taxon>
        <taxon>Sordariomycetes</taxon>
        <taxon>Sordariomycetidae</taxon>
        <taxon>Sordariales</taxon>
        <taxon>Chaetomiaceae</taxon>
        <taxon>Mycothermus</taxon>
    </lineage>
</organism>
<dbReference type="Proteomes" id="UP001583172">
    <property type="component" value="Unassembled WGS sequence"/>
</dbReference>
<name>A0ABR3VPY7_HUMIN</name>
<comment type="subcellular location">
    <subcellularLocation>
        <location evidence="2">Membrane</location>
        <topology evidence="2">Multi-pass membrane protein</topology>
    </subcellularLocation>
    <subcellularLocation>
        <location evidence="3">Mitochondrion matrix</location>
    </subcellularLocation>
</comment>
<accession>A0ABR3VPY7</accession>
<evidence type="ECO:0000313" key="20">
    <source>
        <dbReference type="Proteomes" id="UP001583172"/>
    </source>
</evidence>
<feature type="domain" description="Acyl-CoA dehydrogenase/oxidase C-terminal" evidence="16">
    <location>
        <begin position="451"/>
        <end position="594"/>
    </location>
</feature>
<evidence type="ECO:0000259" key="16">
    <source>
        <dbReference type="Pfam" id="PF00441"/>
    </source>
</evidence>
<evidence type="ECO:0000256" key="13">
    <source>
        <dbReference type="RuleBase" id="RU362125"/>
    </source>
</evidence>
<evidence type="ECO:0000256" key="12">
    <source>
        <dbReference type="ARBA" id="ARBA00023136"/>
    </source>
</evidence>
<evidence type="ECO:0000256" key="15">
    <source>
        <dbReference type="SAM" id="Phobius"/>
    </source>
</evidence>
<evidence type="ECO:0000256" key="14">
    <source>
        <dbReference type="SAM" id="MobiDB-lite"/>
    </source>
</evidence>
<feature type="transmembrane region" description="Helical" evidence="15">
    <location>
        <begin position="30"/>
        <end position="49"/>
    </location>
</feature>
<gene>
    <name evidence="19" type="ORF">VTJ49DRAFT_879</name>
</gene>
<dbReference type="CDD" id="cd01151">
    <property type="entry name" value="GCD"/>
    <property type="match status" value="1"/>
</dbReference>
<dbReference type="SUPFAM" id="SSF56645">
    <property type="entry name" value="Acyl-CoA dehydrogenase NM domain-like"/>
    <property type="match status" value="1"/>
</dbReference>
<sequence length="601" mass="64891">MARRRRPPRPGAISELPPLKILSQIAALQGLYYGAALLLMLFTVLVAGQKFSMDLVFGWDAVRGDTTQGWLMGFIWVLNGGLLMAAAIVVLIGRSKLVLDFALTLHAIHLVVVTLYSGQLPRNTAWWLSMGLASTVLVALATWGCRYRQLQPISFGGGGSASAAGGSSAAGHGDGGGDEEQGFSRGRGRGRGRDGAGETYSSSQAAQFTWEDPLGSKNLLTEEELAVSETAERYCQEQLLPRVLQAYRDEQYDPKILLEMGELGLLGATIKGYGCAGVSNVAGALITRAVERVDSGYRSGMSVQSSLVMGAIHDFGSEELKEKYLPELAKGRLIGAFGLTEPNHGSDPGSMEAVAREHPQKKGYYLLNGSKTWITNSPIADVLVVWAKLQETGKVRGFLVDRKQCPAGTLETPAIKNKTGLRASITGMIHLQDCPVPKENMFPEVEGLKGPFTCLNSARYGIALGVIGALEDCINRARTYALERKQFKGNPLAKYQLIQKKLADAATDAAYGTLAAIQVGRLKDQGKATPEMISMIKRQNCDRALYNARILQEIFGGNAVSDEYMIGRHVANLYVTQTYEGQSDIHSLILGRAITGIQAFV</sequence>
<dbReference type="Gene3D" id="1.10.540.10">
    <property type="entry name" value="Acyl-CoA dehydrogenase/oxidase, N-terminal domain"/>
    <property type="match status" value="1"/>
</dbReference>